<dbReference type="EnsemblMetazoa" id="GPAI000423-RA">
    <property type="protein sequence ID" value="GPAI000423-PA"/>
    <property type="gene ID" value="GPAI000423"/>
</dbReference>
<dbReference type="VEuPathDB" id="VectorBase:GPAI000423"/>
<organism evidence="1 2">
    <name type="scientific">Glossina pallidipes</name>
    <name type="common">Tsetse fly</name>
    <dbReference type="NCBI Taxonomy" id="7398"/>
    <lineage>
        <taxon>Eukaryota</taxon>
        <taxon>Metazoa</taxon>
        <taxon>Ecdysozoa</taxon>
        <taxon>Arthropoda</taxon>
        <taxon>Hexapoda</taxon>
        <taxon>Insecta</taxon>
        <taxon>Pterygota</taxon>
        <taxon>Neoptera</taxon>
        <taxon>Endopterygota</taxon>
        <taxon>Diptera</taxon>
        <taxon>Brachycera</taxon>
        <taxon>Muscomorpha</taxon>
        <taxon>Hippoboscoidea</taxon>
        <taxon>Glossinidae</taxon>
        <taxon>Glossina</taxon>
    </lineage>
</organism>
<reference evidence="2" key="1">
    <citation type="submission" date="2014-03" db="EMBL/GenBank/DDBJ databases">
        <authorList>
            <person name="Aksoy S."/>
            <person name="Warren W."/>
            <person name="Wilson R.K."/>
        </authorList>
    </citation>
    <scope>NUCLEOTIDE SEQUENCE [LARGE SCALE GENOMIC DNA]</scope>
    <source>
        <strain evidence="2">IAEA</strain>
    </source>
</reference>
<sequence length="128" mass="14080">MGAGYQNYKTLNVLTGFTQFLVSLRNATSSLASEYFVKCVHKHPQPARCLPELLAKPTTTMTTVIKAREEVCYAMTSVSSFKKLLECNHNTNAHILPPLINSKQSLHILDLAALVTGTLPNECSCVKI</sequence>
<evidence type="ECO:0000313" key="2">
    <source>
        <dbReference type="Proteomes" id="UP000092445"/>
    </source>
</evidence>
<dbReference type="Proteomes" id="UP000092445">
    <property type="component" value="Unassembled WGS sequence"/>
</dbReference>
<accession>A0A1A9Z0P4</accession>
<protein>
    <submittedName>
        <fullName evidence="1">Uncharacterized protein</fullName>
    </submittedName>
</protein>
<dbReference type="AlphaFoldDB" id="A0A1A9Z0P4"/>
<keyword evidence="2" id="KW-1185">Reference proteome</keyword>
<evidence type="ECO:0000313" key="1">
    <source>
        <dbReference type="EnsemblMetazoa" id="GPAI000423-PA"/>
    </source>
</evidence>
<name>A0A1A9Z0P4_GLOPL</name>
<reference evidence="1" key="2">
    <citation type="submission" date="2020-05" db="UniProtKB">
        <authorList>
            <consortium name="EnsemblMetazoa"/>
        </authorList>
    </citation>
    <scope>IDENTIFICATION</scope>
    <source>
        <strain evidence="1">IAEA</strain>
    </source>
</reference>
<proteinExistence type="predicted"/>